<organism evidence="2">
    <name type="scientific">viral metagenome</name>
    <dbReference type="NCBI Taxonomy" id="1070528"/>
    <lineage>
        <taxon>unclassified sequences</taxon>
        <taxon>metagenomes</taxon>
        <taxon>organismal metagenomes</taxon>
    </lineage>
</organism>
<sequence length="86" mass="9465">MGNFTWVEVIIVIIPSVIAIILGMVSIVLKLKKDSMTGMSKELSEFVLSIIEASKDRQFTQSEILKIISEGEDVIREAKKLLTAGA</sequence>
<evidence type="ECO:0000313" key="2">
    <source>
        <dbReference type="EMBL" id="QJA64984.1"/>
    </source>
</evidence>
<keyword evidence="1" id="KW-0472">Membrane</keyword>
<protein>
    <recommendedName>
        <fullName evidence="4">Holin</fullName>
    </recommendedName>
</protein>
<keyword evidence="1" id="KW-1133">Transmembrane helix</keyword>
<evidence type="ECO:0008006" key="4">
    <source>
        <dbReference type="Google" id="ProtNLM"/>
    </source>
</evidence>
<dbReference type="AlphaFoldDB" id="A0A6M3J5K6"/>
<evidence type="ECO:0000313" key="3">
    <source>
        <dbReference type="EMBL" id="QJA70912.1"/>
    </source>
</evidence>
<reference evidence="2" key="1">
    <citation type="submission" date="2020-03" db="EMBL/GenBank/DDBJ databases">
        <title>The deep terrestrial virosphere.</title>
        <authorList>
            <person name="Holmfeldt K."/>
            <person name="Nilsson E."/>
            <person name="Simone D."/>
            <person name="Lopez-Fernandez M."/>
            <person name="Wu X."/>
            <person name="de Brujin I."/>
            <person name="Lundin D."/>
            <person name="Andersson A."/>
            <person name="Bertilsson S."/>
            <person name="Dopson M."/>
        </authorList>
    </citation>
    <scope>NUCLEOTIDE SEQUENCE</scope>
    <source>
        <strain evidence="3">MM415A03501</strain>
        <strain evidence="2">MM415B00446</strain>
    </source>
</reference>
<evidence type="ECO:0000256" key="1">
    <source>
        <dbReference type="SAM" id="Phobius"/>
    </source>
</evidence>
<dbReference type="EMBL" id="MT141831">
    <property type="protein sequence ID" value="QJA70912.1"/>
    <property type="molecule type" value="Genomic_DNA"/>
</dbReference>
<feature type="transmembrane region" description="Helical" evidence="1">
    <location>
        <begin position="6"/>
        <end position="29"/>
    </location>
</feature>
<keyword evidence="1" id="KW-0812">Transmembrane</keyword>
<name>A0A6M3J5K6_9ZZZZ</name>
<accession>A0A6M3J5K6</accession>
<proteinExistence type="predicted"/>
<gene>
    <name evidence="3" type="ORF">MM415A03501_0005</name>
    <name evidence="2" type="ORF">MM415B00446_0008</name>
</gene>
<dbReference type="EMBL" id="MT141530">
    <property type="protein sequence ID" value="QJA64984.1"/>
    <property type="molecule type" value="Genomic_DNA"/>
</dbReference>